<feature type="compositionally biased region" description="Polar residues" evidence="1">
    <location>
        <begin position="20"/>
        <end position="31"/>
    </location>
</feature>
<organism evidence="2">
    <name type="scientific">Octopus bimaculoides</name>
    <name type="common">California two-spotted octopus</name>
    <dbReference type="NCBI Taxonomy" id="37653"/>
    <lineage>
        <taxon>Eukaryota</taxon>
        <taxon>Metazoa</taxon>
        <taxon>Spiralia</taxon>
        <taxon>Lophotrochozoa</taxon>
        <taxon>Mollusca</taxon>
        <taxon>Cephalopoda</taxon>
        <taxon>Coleoidea</taxon>
        <taxon>Octopodiformes</taxon>
        <taxon>Octopoda</taxon>
        <taxon>Incirrata</taxon>
        <taxon>Octopodidae</taxon>
        <taxon>Octopus</taxon>
    </lineage>
</organism>
<protein>
    <recommendedName>
        <fullName evidence="3">C2H2-type domain-containing protein</fullName>
    </recommendedName>
</protein>
<dbReference type="AlphaFoldDB" id="A0A0L8FT41"/>
<reference evidence="2" key="1">
    <citation type="submission" date="2015-07" db="EMBL/GenBank/DDBJ databases">
        <title>MeaNS - Measles Nucleotide Surveillance Program.</title>
        <authorList>
            <person name="Tran T."/>
            <person name="Druce J."/>
        </authorList>
    </citation>
    <scope>NUCLEOTIDE SEQUENCE</scope>
    <source>
        <strain evidence="2">UCB-OBI-ISO-001</strain>
        <tissue evidence="2">Gonad</tissue>
    </source>
</reference>
<dbReference type="EMBL" id="KQ426774">
    <property type="protein sequence ID" value="KOF67808.1"/>
    <property type="molecule type" value="Genomic_DNA"/>
</dbReference>
<proteinExistence type="predicted"/>
<sequence length="90" mass="10232">MTISEVLIYVNRMEEKMLQSQVHGETQSESSDLFPETQGDTKKVSYTCDVCRKTFVGSLSLRIVFQLIINILTLVKDHITVVKHSLSMVI</sequence>
<name>A0A0L8FT41_OCTBM</name>
<evidence type="ECO:0000313" key="2">
    <source>
        <dbReference type="EMBL" id="KOF67808.1"/>
    </source>
</evidence>
<feature type="region of interest" description="Disordered" evidence="1">
    <location>
        <begin position="20"/>
        <end position="41"/>
    </location>
</feature>
<accession>A0A0L8FT41</accession>
<gene>
    <name evidence="2" type="ORF">OCBIM_22008778mg</name>
</gene>
<evidence type="ECO:0008006" key="3">
    <source>
        <dbReference type="Google" id="ProtNLM"/>
    </source>
</evidence>
<evidence type="ECO:0000256" key="1">
    <source>
        <dbReference type="SAM" id="MobiDB-lite"/>
    </source>
</evidence>